<dbReference type="Proteomes" id="UP001149163">
    <property type="component" value="Unassembled WGS sequence"/>
</dbReference>
<evidence type="ECO:0000313" key="2">
    <source>
        <dbReference type="Proteomes" id="UP001149163"/>
    </source>
</evidence>
<reference evidence="1" key="2">
    <citation type="journal article" date="2023" name="IMA Fungus">
        <title>Comparative genomic study of the Penicillium genus elucidates a diverse pangenome and 15 lateral gene transfer events.</title>
        <authorList>
            <person name="Petersen C."/>
            <person name="Sorensen T."/>
            <person name="Nielsen M.R."/>
            <person name="Sondergaard T.E."/>
            <person name="Sorensen J.L."/>
            <person name="Fitzpatrick D.A."/>
            <person name="Frisvad J.C."/>
            <person name="Nielsen K.L."/>
        </authorList>
    </citation>
    <scope>NUCLEOTIDE SEQUENCE</scope>
    <source>
        <strain evidence="1">IBT 26290</strain>
    </source>
</reference>
<dbReference type="RefSeq" id="XP_056547045.1">
    <property type="nucleotide sequence ID" value="XM_056683439.1"/>
</dbReference>
<dbReference type="AlphaFoldDB" id="A0A9W9IFH8"/>
<name>A0A9W9IFH8_9EURO</name>
<keyword evidence="2" id="KW-1185">Reference proteome</keyword>
<accession>A0A9W9IFH8</accession>
<protein>
    <submittedName>
        <fullName evidence="1">Uncharacterized protein</fullName>
    </submittedName>
</protein>
<evidence type="ECO:0000313" key="1">
    <source>
        <dbReference type="EMBL" id="KAJ5175437.1"/>
    </source>
</evidence>
<gene>
    <name evidence="1" type="ORF">N7482_001314</name>
</gene>
<comment type="caution">
    <text evidence="1">The sequence shown here is derived from an EMBL/GenBank/DDBJ whole genome shotgun (WGS) entry which is preliminary data.</text>
</comment>
<dbReference type="OrthoDB" id="4332871at2759"/>
<proteinExistence type="predicted"/>
<organism evidence="1 2">
    <name type="scientific">Penicillium canariense</name>
    <dbReference type="NCBI Taxonomy" id="189055"/>
    <lineage>
        <taxon>Eukaryota</taxon>
        <taxon>Fungi</taxon>
        <taxon>Dikarya</taxon>
        <taxon>Ascomycota</taxon>
        <taxon>Pezizomycotina</taxon>
        <taxon>Eurotiomycetes</taxon>
        <taxon>Eurotiomycetidae</taxon>
        <taxon>Eurotiales</taxon>
        <taxon>Aspergillaceae</taxon>
        <taxon>Penicillium</taxon>
    </lineage>
</organism>
<sequence>MNVEVLEAMIRGQPNEFLVRSITYQSPTLQELSRKFKAKFAMKKPKIIYFYEMEPSFSPEQVFQMSGSFILRDRLLTALQLPDGQWKMAGTPKQILVDRDSATDGELWSAGYVNTHPLNRNHSDLVKFSSPNDADFQRVLSELIKLVEHAELGRGE</sequence>
<dbReference type="GeneID" id="81422615"/>
<dbReference type="EMBL" id="JAPQKN010000001">
    <property type="protein sequence ID" value="KAJ5175437.1"/>
    <property type="molecule type" value="Genomic_DNA"/>
</dbReference>
<reference evidence="1" key="1">
    <citation type="submission" date="2022-11" db="EMBL/GenBank/DDBJ databases">
        <authorList>
            <person name="Petersen C."/>
        </authorList>
    </citation>
    <scope>NUCLEOTIDE SEQUENCE</scope>
    <source>
        <strain evidence="1">IBT 26290</strain>
    </source>
</reference>